<feature type="region of interest" description="Disordered" evidence="5">
    <location>
        <begin position="246"/>
        <end position="266"/>
    </location>
</feature>
<keyword evidence="2" id="KW-0507">mRNA processing</keyword>
<dbReference type="GO" id="GO:0005654">
    <property type="term" value="C:nucleoplasm"/>
    <property type="evidence" value="ECO:0007669"/>
    <property type="project" value="TreeGrafter"/>
</dbReference>
<dbReference type="SMART" id="SM00443">
    <property type="entry name" value="G_patch"/>
    <property type="match status" value="1"/>
</dbReference>
<dbReference type="PROSITE" id="PS50128">
    <property type="entry name" value="SURP"/>
    <property type="match status" value="2"/>
</dbReference>
<sequence>MDSSRDAPGKASRWFGVTMPKSVKTNVNILHQEKLIAQKKREIEAKMERQAKHSHLASQQSGQTSDDDSGDGEGSVSNKFANDGSFLQQFLKLQKEKSGNGASSSSTGASTANPSASGPAKKPALSGKRPNLSVSSMLSQVKNYTHSKQTPVTNRLSVFQSPDEEDEDDYEQWLEIKILPPEDMKTRRVVEKLARVVAEGGPDLEKVALEDCKDNPAFAFLHDKNSREFLYYRKKLAEMWKKGQDVEVTPSPKGTTVSPPEDEDTKDCAEKLAKFVADGGPVVEMVALKNHRENQSFRFLYEPNSPGYKYYRQKLEDFRKAKDDAEGMPPVPEHGQKRKATPEGVPCSSTSPAASLPKPAVAASKKKRKSRWGPEEEKVDLPPPELAPETEDPSPTPLSVQDLKGLGYEKGKPVGLVGVTELSSAQKKQLKEQQEMQQMYDMIIKHKRAMQEMQIMWEKTVKDHQHGYDSDEEVDTELGTWEHQLRRMEMDKTREWAEQLTQMGRGKHFIGDFLPPDELEKFMETFKALKEGREPDYSEYKEFKLTVENIGYQMLMKMGWKEGDGLGSDGQGIKNPVNKGLTAVDGAGFGIDRPADLSKEDDEYEAFRKRMMLAYRFRPNPLNNPRRPYY</sequence>
<feature type="compositionally biased region" description="Low complexity" evidence="5">
    <location>
        <begin position="99"/>
        <end position="120"/>
    </location>
</feature>
<evidence type="ECO:0000313" key="9">
    <source>
        <dbReference type="RefSeq" id="XP_054835786.1"/>
    </source>
</evidence>
<feature type="region of interest" description="Disordered" evidence="5">
    <location>
        <begin position="40"/>
        <end position="166"/>
    </location>
</feature>
<feature type="domain" description="G-patch" evidence="7">
    <location>
        <begin position="547"/>
        <end position="594"/>
    </location>
</feature>
<feature type="region of interest" description="Disordered" evidence="5">
    <location>
        <begin position="323"/>
        <end position="403"/>
    </location>
</feature>
<evidence type="ECO:0000259" key="6">
    <source>
        <dbReference type="PROSITE" id="PS50128"/>
    </source>
</evidence>
<dbReference type="SMART" id="SM00648">
    <property type="entry name" value="SWAP"/>
    <property type="match status" value="2"/>
</dbReference>
<dbReference type="GeneID" id="129329997"/>
<evidence type="ECO:0000256" key="4">
    <source>
        <dbReference type="ARBA" id="ARBA00023242"/>
    </source>
</evidence>
<accession>A0AA97KYR2</accession>
<evidence type="ECO:0000256" key="1">
    <source>
        <dbReference type="ARBA" id="ARBA00004123"/>
    </source>
</evidence>
<dbReference type="PANTHER" id="PTHR23340">
    <property type="entry name" value="ARGININE/SERINE RICH SPLICING FACTOR SF4/14"/>
    <property type="match status" value="1"/>
</dbReference>
<feature type="compositionally biased region" description="Low complexity" evidence="5">
    <location>
        <begin position="351"/>
        <end position="363"/>
    </location>
</feature>
<feature type="compositionally biased region" description="Polar residues" evidence="5">
    <location>
        <begin position="132"/>
        <end position="160"/>
    </location>
</feature>
<dbReference type="RefSeq" id="XP_054835786.1">
    <property type="nucleotide sequence ID" value="XM_054979811.1"/>
</dbReference>
<protein>
    <submittedName>
        <fullName evidence="9">SURP and G-patch domain-containing protein 1 isoform X1</fullName>
    </submittedName>
</protein>
<dbReference type="InterPro" id="IPR035967">
    <property type="entry name" value="SWAP/Surp_sf"/>
</dbReference>
<evidence type="ECO:0000313" key="8">
    <source>
        <dbReference type="Proteomes" id="UP001190640"/>
    </source>
</evidence>
<dbReference type="GO" id="GO:0008380">
    <property type="term" value="P:RNA splicing"/>
    <property type="evidence" value="ECO:0007669"/>
    <property type="project" value="UniProtKB-KW"/>
</dbReference>
<dbReference type="Gene3D" id="1.10.10.790">
    <property type="entry name" value="Surp module"/>
    <property type="match status" value="2"/>
</dbReference>
<dbReference type="CTD" id="57794"/>
<dbReference type="PANTHER" id="PTHR23340:SF3">
    <property type="entry name" value="SURP AND G-PATCH DOMAIN-CONTAINING PROTEIN 1"/>
    <property type="match status" value="1"/>
</dbReference>
<gene>
    <name evidence="9" type="primary">SUGP1</name>
</gene>
<evidence type="ECO:0000256" key="3">
    <source>
        <dbReference type="ARBA" id="ARBA00023187"/>
    </source>
</evidence>
<dbReference type="GO" id="GO:0003723">
    <property type="term" value="F:RNA binding"/>
    <property type="evidence" value="ECO:0007669"/>
    <property type="project" value="InterPro"/>
</dbReference>
<name>A0AA97KYR2_EUBMA</name>
<dbReference type="InterPro" id="IPR000061">
    <property type="entry name" value="Surp"/>
</dbReference>
<keyword evidence="8" id="KW-1185">Reference proteome</keyword>
<evidence type="ECO:0000256" key="2">
    <source>
        <dbReference type="ARBA" id="ARBA00022664"/>
    </source>
</evidence>
<proteinExistence type="predicted"/>
<dbReference type="Pfam" id="PF01585">
    <property type="entry name" value="G-patch"/>
    <property type="match status" value="1"/>
</dbReference>
<dbReference type="Pfam" id="PF01805">
    <property type="entry name" value="Surp"/>
    <property type="match status" value="2"/>
</dbReference>
<dbReference type="AlphaFoldDB" id="A0AA97KYR2"/>
<dbReference type="InterPro" id="IPR000467">
    <property type="entry name" value="G_patch_dom"/>
</dbReference>
<keyword evidence="4" id="KW-0539">Nucleus</keyword>
<comment type="subcellular location">
    <subcellularLocation>
        <location evidence="1">Nucleus</location>
    </subcellularLocation>
</comment>
<dbReference type="InterPro" id="IPR040169">
    <property type="entry name" value="SUGP1/2"/>
</dbReference>
<keyword evidence="3" id="KW-0508">mRNA splicing</keyword>
<dbReference type="PROSITE" id="PS50174">
    <property type="entry name" value="G_PATCH"/>
    <property type="match status" value="1"/>
</dbReference>
<dbReference type="Proteomes" id="UP001190640">
    <property type="component" value="Chromosome 5"/>
</dbReference>
<feature type="domain" description="SURP motif" evidence="6">
    <location>
        <begin position="189"/>
        <end position="231"/>
    </location>
</feature>
<evidence type="ECO:0000259" key="7">
    <source>
        <dbReference type="PROSITE" id="PS50174"/>
    </source>
</evidence>
<organism evidence="8 9">
    <name type="scientific">Eublepharis macularius</name>
    <name type="common">Leopard gecko</name>
    <name type="synonym">Cyrtodactylus macularius</name>
    <dbReference type="NCBI Taxonomy" id="481883"/>
    <lineage>
        <taxon>Eukaryota</taxon>
        <taxon>Metazoa</taxon>
        <taxon>Chordata</taxon>
        <taxon>Craniata</taxon>
        <taxon>Vertebrata</taxon>
        <taxon>Euteleostomi</taxon>
        <taxon>Lepidosauria</taxon>
        <taxon>Squamata</taxon>
        <taxon>Bifurcata</taxon>
        <taxon>Gekkota</taxon>
        <taxon>Eublepharidae</taxon>
        <taxon>Eublepharinae</taxon>
        <taxon>Eublepharis</taxon>
    </lineage>
</organism>
<reference evidence="9" key="1">
    <citation type="submission" date="2025-08" db="UniProtKB">
        <authorList>
            <consortium name="RefSeq"/>
        </authorList>
    </citation>
    <scope>IDENTIFICATION</scope>
    <source>
        <tissue evidence="9">Blood</tissue>
    </source>
</reference>
<evidence type="ECO:0000256" key="5">
    <source>
        <dbReference type="SAM" id="MobiDB-lite"/>
    </source>
</evidence>
<feature type="compositionally biased region" description="Basic and acidic residues" evidence="5">
    <location>
        <begin position="40"/>
        <end position="51"/>
    </location>
</feature>
<dbReference type="KEGG" id="emc:129329997"/>
<feature type="domain" description="SURP motif" evidence="6">
    <location>
        <begin position="268"/>
        <end position="311"/>
    </location>
</feature>
<dbReference type="GO" id="GO:0006397">
    <property type="term" value="P:mRNA processing"/>
    <property type="evidence" value="ECO:0007669"/>
    <property type="project" value="UniProtKB-KW"/>
</dbReference>
<dbReference type="SUPFAM" id="SSF109905">
    <property type="entry name" value="Surp module (SWAP domain)"/>
    <property type="match status" value="2"/>
</dbReference>